<reference evidence="3 4" key="1">
    <citation type="submission" date="2014-12" db="EMBL/GenBank/DDBJ databases">
        <title>Complete genome sequence of Streptomyces vietnamensis strain GIMV4.0001, a genetic manipulable producer of the benzoisochromanequinone antibiotic granaticin.</title>
        <authorList>
            <person name="Deng M.R."/>
            <person name="Guo J."/>
            <person name="Ma L.Y."/>
            <person name="Feng G.D."/>
            <person name="Mo C.Y."/>
            <person name="Zhu H.H."/>
        </authorList>
    </citation>
    <scope>NUCLEOTIDE SEQUENCE [LARGE SCALE GENOMIC DNA]</scope>
    <source>
        <strain evidence="4">GIMV4.0001</strain>
    </source>
</reference>
<dbReference type="Proteomes" id="UP000031774">
    <property type="component" value="Chromosome"/>
</dbReference>
<dbReference type="CDD" id="cd00531">
    <property type="entry name" value="NTF2_like"/>
    <property type="match status" value="1"/>
</dbReference>
<dbReference type="STRING" id="362257.SVTN_28665"/>
<sequence length="166" mass="17744">MTTSHFSRSGTPEGPFTAGAADAAEVGTLLDRYLIGLDHDKLDDEWARGLFTRDACVEFPISRHEGIGGLADYHRAALAAFERTQHLNSPAVVVLDGDDRASLRANLISTHVHLPSGGPSDDASRAPFATGTSVEGEARRTSDGWRLSRLSFHLIWATGRPPAPAG</sequence>
<dbReference type="InterPro" id="IPR037401">
    <property type="entry name" value="SnoaL-like"/>
</dbReference>
<proteinExistence type="predicted"/>
<keyword evidence="4" id="KW-1185">Reference proteome</keyword>
<dbReference type="Gene3D" id="3.10.450.50">
    <property type="match status" value="1"/>
</dbReference>
<name>A0A0B5I0T8_9ACTN</name>
<gene>
    <name evidence="3" type="ORF">SVTN_28665</name>
</gene>
<dbReference type="EMBL" id="CP010407">
    <property type="protein sequence ID" value="AJF67770.1"/>
    <property type="molecule type" value="Genomic_DNA"/>
</dbReference>
<organism evidence="3 4">
    <name type="scientific">Streptomyces vietnamensis</name>
    <dbReference type="NCBI Taxonomy" id="362257"/>
    <lineage>
        <taxon>Bacteria</taxon>
        <taxon>Bacillati</taxon>
        <taxon>Actinomycetota</taxon>
        <taxon>Actinomycetes</taxon>
        <taxon>Kitasatosporales</taxon>
        <taxon>Streptomycetaceae</taxon>
        <taxon>Streptomyces</taxon>
    </lineage>
</organism>
<accession>A0A0B5I0T8</accession>
<dbReference type="Pfam" id="PF13577">
    <property type="entry name" value="SnoaL_4"/>
    <property type="match status" value="1"/>
</dbReference>
<evidence type="ECO:0000313" key="3">
    <source>
        <dbReference type="EMBL" id="AJF67770.1"/>
    </source>
</evidence>
<feature type="domain" description="SnoaL-like" evidence="2">
    <location>
        <begin position="21"/>
        <end position="150"/>
    </location>
</feature>
<dbReference type="HOGENOM" id="CLU_106738_10_0_11"/>
<dbReference type="AlphaFoldDB" id="A0A0B5I0T8"/>
<evidence type="ECO:0000256" key="1">
    <source>
        <dbReference type="SAM" id="MobiDB-lite"/>
    </source>
</evidence>
<dbReference type="RefSeq" id="WP_041131698.1">
    <property type="nucleotide sequence ID" value="NZ_CP010407.1"/>
</dbReference>
<dbReference type="InterPro" id="IPR032710">
    <property type="entry name" value="NTF2-like_dom_sf"/>
</dbReference>
<dbReference type="SUPFAM" id="SSF54427">
    <property type="entry name" value="NTF2-like"/>
    <property type="match status" value="1"/>
</dbReference>
<dbReference type="KEGG" id="svt:SVTN_28665"/>
<evidence type="ECO:0000259" key="2">
    <source>
        <dbReference type="Pfam" id="PF13577"/>
    </source>
</evidence>
<protein>
    <recommendedName>
        <fullName evidence="2">SnoaL-like domain-containing protein</fullName>
    </recommendedName>
</protein>
<evidence type="ECO:0000313" key="4">
    <source>
        <dbReference type="Proteomes" id="UP000031774"/>
    </source>
</evidence>
<feature type="region of interest" description="Disordered" evidence="1">
    <location>
        <begin position="114"/>
        <end position="140"/>
    </location>
</feature>